<dbReference type="AlphaFoldDB" id="A0A9J6QRD3"/>
<dbReference type="InterPro" id="IPR009051">
    <property type="entry name" value="Helical_ferredxn"/>
</dbReference>
<dbReference type="InterPro" id="IPR004017">
    <property type="entry name" value="Cys_rich_dom"/>
</dbReference>
<dbReference type="GO" id="GO:0016491">
    <property type="term" value="F:oxidoreductase activity"/>
    <property type="evidence" value="ECO:0007669"/>
    <property type="project" value="UniProtKB-KW"/>
</dbReference>
<dbReference type="InterPro" id="IPR051460">
    <property type="entry name" value="HdrC_iron-sulfur_subunit"/>
</dbReference>
<evidence type="ECO:0000313" key="7">
    <source>
        <dbReference type="EMBL" id="MCU7378602.1"/>
    </source>
</evidence>
<dbReference type="Pfam" id="PF13534">
    <property type="entry name" value="Fer4_17"/>
    <property type="match status" value="1"/>
</dbReference>
<reference evidence="7" key="1">
    <citation type="submission" date="2022-09" db="EMBL/GenBank/DDBJ databases">
        <title>Culturomic study of gut microbiota in children with autism spectrum disorder.</title>
        <authorList>
            <person name="Efimov B.A."/>
            <person name="Chaplin A.V."/>
            <person name="Sokolova S.R."/>
            <person name="Pikina A.P."/>
            <person name="Korzhanova M."/>
            <person name="Belova V."/>
            <person name="Korostin D."/>
        </authorList>
    </citation>
    <scope>NUCLEOTIDE SEQUENCE</scope>
    <source>
        <strain evidence="7">ASD5510</strain>
    </source>
</reference>
<evidence type="ECO:0000313" key="8">
    <source>
        <dbReference type="Proteomes" id="UP001065549"/>
    </source>
</evidence>
<keyword evidence="8" id="KW-1185">Reference proteome</keyword>
<evidence type="ECO:0000256" key="1">
    <source>
        <dbReference type="ARBA" id="ARBA00022485"/>
    </source>
</evidence>
<comment type="caution">
    <text evidence="7">The sequence shown here is derived from an EMBL/GenBank/DDBJ whole genome shotgun (WGS) entry which is preliminary data.</text>
</comment>
<gene>
    <name evidence="7" type="ORF">OBO34_09575</name>
</gene>
<dbReference type="GO" id="GO:0005886">
    <property type="term" value="C:plasma membrane"/>
    <property type="evidence" value="ECO:0007669"/>
    <property type="project" value="TreeGrafter"/>
</dbReference>
<feature type="domain" description="4Fe-4S ferredoxin-type" evidence="6">
    <location>
        <begin position="330"/>
        <end position="354"/>
    </location>
</feature>
<dbReference type="GO" id="GO:0046872">
    <property type="term" value="F:metal ion binding"/>
    <property type="evidence" value="ECO:0007669"/>
    <property type="project" value="UniProtKB-KW"/>
</dbReference>
<keyword evidence="5" id="KW-0411">Iron-sulfur</keyword>
<dbReference type="SUPFAM" id="SSF46548">
    <property type="entry name" value="alpha-helical ferredoxin"/>
    <property type="match status" value="2"/>
</dbReference>
<dbReference type="InterPro" id="IPR017896">
    <property type="entry name" value="4Fe4S_Fe-S-bd"/>
</dbReference>
<organism evidence="7 8">
    <name type="scientific">Hominibacterium faecale</name>
    <dbReference type="NCBI Taxonomy" id="2839743"/>
    <lineage>
        <taxon>Bacteria</taxon>
        <taxon>Bacillati</taxon>
        <taxon>Bacillota</taxon>
        <taxon>Clostridia</taxon>
        <taxon>Peptostreptococcales</taxon>
        <taxon>Anaerovoracaceae</taxon>
        <taxon>Hominibacterium</taxon>
    </lineage>
</organism>
<dbReference type="PANTHER" id="PTHR43255">
    <property type="entry name" value="IRON-SULFUR-BINDING OXIDOREDUCTASE FADF-RELATED-RELATED"/>
    <property type="match status" value="1"/>
</dbReference>
<evidence type="ECO:0000256" key="3">
    <source>
        <dbReference type="ARBA" id="ARBA00023002"/>
    </source>
</evidence>
<dbReference type="GO" id="GO:0051539">
    <property type="term" value="F:4 iron, 4 sulfur cluster binding"/>
    <property type="evidence" value="ECO:0007669"/>
    <property type="project" value="UniProtKB-KW"/>
</dbReference>
<dbReference type="Pfam" id="PF14691">
    <property type="entry name" value="Fer4_20"/>
    <property type="match status" value="1"/>
</dbReference>
<dbReference type="InterPro" id="IPR028261">
    <property type="entry name" value="DPD_II"/>
</dbReference>
<dbReference type="Pfam" id="PF02754">
    <property type="entry name" value="CCG"/>
    <property type="match status" value="2"/>
</dbReference>
<proteinExistence type="predicted"/>
<dbReference type="PANTHER" id="PTHR43255:SF1">
    <property type="entry name" value="IRON-SULFUR-BINDING OXIDOREDUCTASE FADF-RELATED"/>
    <property type="match status" value="1"/>
</dbReference>
<dbReference type="NCBIfam" id="NF045663">
    <property type="entry name" value="diclust_near_Sec"/>
    <property type="match status" value="1"/>
</dbReference>
<dbReference type="InterPro" id="IPR017900">
    <property type="entry name" value="4Fe4S_Fe_S_CS"/>
</dbReference>
<keyword evidence="2" id="KW-0479">Metal-binding</keyword>
<name>A0A9J6QRD3_9FIRM</name>
<sequence length="743" mass="85618">MDFYQLIEDGKKKCLRDSPTPCSHACPLGMDVRDFIKKFRSGLISAAYKTFSQSAVLPGVVCHICGEPCKNDCVRKEIDEAVSLKGLERFCWQQAHGQPKKAYYIREKKERILICGGEIGELVCAVKLARRGYPVDLAVKGNQLGGSLWDLDHEVLPPQVLEEDLNEILEEKYIHVLWRTSEIPSQMLPEYDAILLSEEDYGINSETLRDSKVFKIKQEGSPLENIHQGNQLSYQIEEYVKIHKVFMTQTSKSAEPYAPDPAGLEKKARTLPADEAHWTRDEAMTEAERCIQCQCSLCSDVCPMMQHYHEDYKQLASAVLDTVEAQEIDRKRGLYPLMSCLQCGACEQVCPVNIDTRRLCLSSRRMIHKKKILPQAHYHFWLEDMRHANDQAELLIPAAGSSRYVYFPGCQMGASYPEYVEHSYDWLRQLYGDQVALWNRCCCAPAYWCGNEVLYTEETQEIRSKWLEWGKPVFILSCPTCMEQFQAHFPEIEVVSLWSLLAGNMEQKEPRNQKFAIFDSCAARKDDQLLQDIRKIVSLAGYEGIELSKNKEQAQCCGYGGLVYSTNPQLVENVIAENSQQESCPFVTYCTNCMDSFRLSKKDARFIFDLAFEIQPQQQVPDLTGRRQNRMSLKYRLQKKYLHIERMEESMAYETISLRMDEETERSINKQLLLEDDIQQVIGYAEENSLYLYDGDTKEHIAHKQTGFITIWVRYKALGDDVYQISSVYFHRVKLKGEQNDGE</sequence>
<dbReference type="Proteomes" id="UP001065549">
    <property type="component" value="Unassembled WGS sequence"/>
</dbReference>
<keyword evidence="4" id="KW-0408">Iron</keyword>
<feature type="domain" description="4Fe-4S ferredoxin-type" evidence="6">
    <location>
        <begin position="281"/>
        <end position="313"/>
    </location>
</feature>
<dbReference type="PROSITE" id="PS51379">
    <property type="entry name" value="4FE4S_FER_2"/>
    <property type="match status" value="2"/>
</dbReference>
<dbReference type="PROSITE" id="PS00198">
    <property type="entry name" value="4FE4S_FER_1"/>
    <property type="match status" value="1"/>
</dbReference>
<evidence type="ECO:0000259" key="6">
    <source>
        <dbReference type="PROSITE" id="PS51379"/>
    </source>
</evidence>
<accession>A0A9J6QRD3</accession>
<keyword evidence="1" id="KW-0004">4Fe-4S</keyword>
<protein>
    <submittedName>
        <fullName evidence="7">Heterodisulfide reductase-related iron-sulfur binding cluster</fullName>
    </submittedName>
</protein>
<dbReference type="EMBL" id="JAOSHN010000003">
    <property type="protein sequence ID" value="MCU7378602.1"/>
    <property type="molecule type" value="Genomic_DNA"/>
</dbReference>
<evidence type="ECO:0000256" key="4">
    <source>
        <dbReference type="ARBA" id="ARBA00023004"/>
    </source>
</evidence>
<evidence type="ECO:0000256" key="5">
    <source>
        <dbReference type="ARBA" id="ARBA00023014"/>
    </source>
</evidence>
<evidence type="ECO:0000256" key="2">
    <source>
        <dbReference type="ARBA" id="ARBA00022723"/>
    </source>
</evidence>
<dbReference type="Gene3D" id="1.10.1060.10">
    <property type="entry name" value="Alpha-helical ferredoxin"/>
    <property type="match status" value="2"/>
</dbReference>
<keyword evidence="3" id="KW-0560">Oxidoreductase</keyword>